<keyword evidence="15" id="KW-0132">Cell division</keyword>
<comment type="function">
    <text evidence="1 15">Cell wall formation. Catalyzes the addition of glutamate to the nucleotide precursor UDP-N-acetylmuramoyl-L-alanine (UMA).</text>
</comment>
<keyword evidence="9" id="KW-0547">Nucleotide-binding</keyword>
<evidence type="ECO:0000256" key="12">
    <source>
        <dbReference type="ARBA" id="ARBA00022984"/>
    </source>
</evidence>
<dbReference type="InterPro" id="IPR036615">
    <property type="entry name" value="Mur_ligase_C_dom_sf"/>
</dbReference>
<evidence type="ECO:0000256" key="7">
    <source>
        <dbReference type="ARBA" id="ARBA00022490"/>
    </source>
</evidence>
<evidence type="ECO:0000256" key="8">
    <source>
        <dbReference type="ARBA" id="ARBA00022598"/>
    </source>
</evidence>
<keyword evidence="11 15" id="KW-0133">Cell shape</keyword>
<evidence type="ECO:0000256" key="15">
    <source>
        <dbReference type="RuleBase" id="RU003664"/>
    </source>
</evidence>
<evidence type="ECO:0000256" key="14">
    <source>
        <dbReference type="ARBA" id="ARBA00047632"/>
    </source>
</evidence>
<dbReference type="PANTHER" id="PTHR43692">
    <property type="entry name" value="UDP-N-ACETYLMURAMOYLALANINE--D-GLUTAMATE LIGASE"/>
    <property type="match status" value="1"/>
</dbReference>
<name>A0A930E1F9_9FIRM</name>
<feature type="domain" description="Mur ligase central" evidence="17">
    <location>
        <begin position="1"/>
        <end position="165"/>
    </location>
</feature>
<evidence type="ECO:0000313" key="19">
    <source>
        <dbReference type="Proteomes" id="UP000758611"/>
    </source>
</evidence>
<dbReference type="Gene3D" id="3.90.190.20">
    <property type="entry name" value="Mur ligase, C-terminal domain"/>
    <property type="match status" value="1"/>
</dbReference>
<dbReference type="SUPFAM" id="SSF53244">
    <property type="entry name" value="MurD-like peptide ligases, peptide-binding domain"/>
    <property type="match status" value="1"/>
</dbReference>
<dbReference type="GO" id="GO:0008764">
    <property type="term" value="F:UDP-N-acetylmuramoylalanine-D-glutamate ligase activity"/>
    <property type="evidence" value="ECO:0007669"/>
    <property type="project" value="UniProtKB-EC"/>
</dbReference>
<evidence type="ECO:0000256" key="11">
    <source>
        <dbReference type="ARBA" id="ARBA00022960"/>
    </source>
</evidence>
<evidence type="ECO:0000256" key="10">
    <source>
        <dbReference type="ARBA" id="ARBA00022840"/>
    </source>
</evidence>
<dbReference type="InterPro" id="IPR013221">
    <property type="entry name" value="Mur_ligase_cen"/>
</dbReference>
<dbReference type="InterPro" id="IPR004101">
    <property type="entry name" value="Mur_ligase_C"/>
</dbReference>
<dbReference type="InterPro" id="IPR036565">
    <property type="entry name" value="Mur-like_cat_sf"/>
</dbReference>
<keyword evidence="13 15" id="KW-0961">Cell wall biogenesis/degradation</keyword>
<dbReference type="GO" id="GO:0009252">
    <property type="term" value="P:peptidoglycan biosynthetic process"/>
    <property type="evidence" value="ECO:0007669"/>
    <property type="project" value="UniProtKB-KW"/>
</dbReference>
<keyword evidence="10" id="KW-0067">ATP-binding</keyword>
<dbReference type="GO" id="GO:0071555">
    <property type="term" value="P:cell wall organization"/>
    <property type="evidence" value="ECO:0007669"/>
    <property type="project" value="UniProtKB-KW"/>
</dbReference>
<dbReference type="Gene3D" id="3.40.1190.10">
    <property type="entry name" value="Mur-like, catalytic domain"/>
    <property type="match status" value="1"/>
</dbReference>
<dbReference type="GO" id="GO:0051301">
    <property type="term" value="P:cell division"/>
    <property type="evidence" value="ECO:0007669"/>
    <property type="project" value="UniProtKB-KW"/>
</dbReference>
<evidence type="ECO:0000259" key="16">
    <source>
        <dbReference type="Pfam" id="PF02875"/>
    </source>
</evidence>
<dbReference type="InterPro" id="IPR005762">
    <property type="entry name" value="MurD"/>
</dbReference>
<evidence type="ECO:0000259" key="17">
    <source>
        <dbReference type="Pfam" id="PF08245"/>
    </source>
</evidence>
<gene>
    <name evidence="18" type="primary">murD</name>
    <name evidence="18" type="ORF">HXM94_06135</name>
</gene>
<comment type="subcellular location">
    <subcellularLocation>
        <location evidence="2 15">Cytoplasm</location>
    </subcellularLocation>
</comment>
<dbReference type="SUPFAM" id="SSF53623">
    <property type="entry name" value="MurD-like peptide ligases, catalytic domain"/>
    <property type="match status" value="1"/>
</dbReference>
<dbReference type="GO" id="GO:0008360">
    <property type="term" value="P:regulation of cell shape"/>
    <property type="evidence" value="ECO:0007669"/>
    <property type="project" value="UniProtKB-KW"/>
</dbReference>
<dbReference type="Pfam" id="PF08245">
    <property type="entry name" value="Mur_ligase_M"/>
    <property type="match status" value="1"/>
</dbReference>
<keyword evidence="15" id="KW-0131">Cell cycle</keyword>
<keyword evidence="7" id="KW-0963">Cytoplasm</keyword>
<evidence type="ECO:0000313" key="18">
    <source>
        <dbReference type="EMBL" id="MBF1307338.1"/>
    </source>
</evidence>
<evidence type="ECO:0000256" key="1">
    <source>
        <dbReference type="ARBA" id="ARBA00002734"/>
    </source>
</evidence>
<keyword evidence="8 18" id="KW-0436">Ligase</keyword>
<protein>
    <recommendedName>
        <fullName evidence="6 15">UDP-N-acetylmuramoylalanine--D-glutamate ligase</fullName>
        <ecNumber evidence="5 15">6.3.2.9</ecNumber>
    </recommendedName>
</protein>
<feature type="domain" description="Mur ligase C-terminal" evidence="16">
    <location>
        <begin position="188"/>
        <end position="301"/>
    </location>
</feature>
<dbReference type="GO" id="GO:0005524">
    <property type="term" value="F:ATP binding"/>
    <property type="evidence" value="ECO:0007669"/>
    <property type="project" value="UniProtKB-KW"/>
</dbReference>
<evidence type="ECO:0000256" key="13">
    <source>
        <dbReference type="ARBA" id="ARBA00023316"/>
    </source>
</evidence>
<dbReference type="Pfam" id="PF02875">
    <property type="entry name" value="Mur_ligase_C"/>
    <property type="match status" value="1"/>
</dbReference>
<evidence type="ECO:0000256" key="3">
    <source>
        <dbReference type="ARBA" id="ARBA00004752"/>
    </source>
</evidence>
<evidence type="ECO:0000256" key="9">
    <source>
        <dbReference type="ARBA" id="ARBA00022741"/>
    </source>
</evidence>
<organism evidence="18 19">
    <name type="scientific">Parvimonas micra</name>
    <dbReference type="NCBI Taxonomy" id="33033"/>
    <lineage>
        <taxon>Bacteria</taxon>
        <taxon>Bacillati</taxon>
        <taxon>Bacillota</taxon>
        <taxon>Tissierellia</taxon>
        <taxon>Tissierellales</taxon>
        <taxon>Peptoniphilaceae</taxon>
        <taxon>Parvimonas</taxon>
    </lineage>
</organism>
<dbReference type="AlphaFoldDB" id="A0A930E1F9"/>
<keyword evidence="12 15" id="KW-0573">Peptidoglycan synthesis</keyword>
<comment type="caution">
    <text evidence="18">The sequence shown here is derived from an EMBL/GenBank/DDBJ whole genome shotgun (WGS) entry which is preliminary data.</text>
</comment>
<comment type="similarity">
    <text evidence="4">Belongs to the MurCDEF family.</text>
</comment>
<dbReference type="NCBIfam" id="TIGR01087">
    <property type="entry name" value="murD"/>
    <property type="match status" value="1"/>
</dbReference>
<comment type="pathway">
    <text evidence="3 15">Cell wall biogenesis; peptidoglycan biosynthesis.</text>
</comment>
<proteinExistence type="inferred from homology"/>
<dbReference type="Proteomes" id="UP000758611">
    <property type="component" value="Unassembled WGS sequence"/>
</dbReference>
<comment type="catalytic activity">
    <reaction evidence="14 15">
        <text>UDP-N-acetyl-alpha-D-muramoyl-L-alanine + D-glutamate + ATP = UDP-N-acetyl-alpha-D-muramoyl-L-alanyl-D-glutamate + ADP + phosphate + H(+)</text>
        <dbReference type="Rhea" id="RHEA:16429"/>
        <dbReference type="ChEBI" id="CHEBI:15378"/>
        <dbReference type="ChEBI" id="CHEBI:29986"/>
        <dbReference type="ChEBI" id="CHEBI:30616"/>
        <dbReference type="ChEBI" id="CHEBI:43474"/>
        <dbReference type="ChEBI" id="CHEBI:83898"/>
        <dbReference type="ChEBI" id="CHEBI:83900"/>
        <dbReference type="ChEBI" id="CHEBI:456216"/>
        <dbReference type="EC" id="6.3.2.9"/>
    </reaction>
</comment>
<evidence type="ECO:0000256" key="6">
    <source>
        <dbReference type="ARBA" id="ARBA00015655"/>
    </source>
</evidence>
<sequence>TTTTSLVGEIFKTANIKSKVVGNIGVGMLWEIFNSDEETVNIIEVSSFQLHNIEKFKPFIASIGNITPDHIDWHGSFENYIEDKLKIFKNMDKNGNLILNIDDEILNKINVENTNVTTISLKNKKADFYLSENNFYHNDKRLFSMKDLKILGRHNAQNVLISLAICYNYGIIIDTIIFACKNFGGVEHRIEFVRELNGIKFYNDSKGTNVDSTIKAIEALEKPIILIVGGYDKNVDFNPLFESFNGKVKTLILVGDTKYKFYDSAKKNGFENNIIVNDYREVVEKCFEIAESGDNVLLSPASASWDMFKSYEERGNLFKKLVNEL</sequence>
<dbReference type="RefSeq" id="WP_278478149.1">
    <property type="nucleotide sequence ID" value="NZ_JABZRE010000023.1"/>
</dbReference>
<evidence type="ECO:0000256" key="2">
    <source>
        <dbReference type="ARBA" id="ARBA00004496"/>
    </source>
</evidence>
<dbReference type="GO" id="GO:0005737">
    <property type="term" value="C:cytoplasm"/>
    <property type="evidence" value="ECO:0007669"/>
    <property type="project" value="UniProtKB-SubCell"/>
</dbReference>
<dbReference type="EC" id="6.3.2.9" evidence="5 15"/>
<evidence type="ECO:0000256" key="5">
    <source>
        <dbReference type="ARBA" id="ARBA00012212"/>
    </source>
</evidence>
<reference evidence="18" key="1">
    <citation type="submission" date="2020-04" db="EMBL/GenBank/DDBJ databases">
        <title>Deep metagenomics examines the oral microbiome during advanced dental caries in children, revealing novel taxa and co-occurrences with host molecules.</title>
        <authorList>
            <person name="Baker J.L."/>
            <person name="Morton J.T."/>
            <person name="Dinis M."/>
            <person name="Alvarez R."/>
            <person name="Tran N.C."/>
            <person name="Knight R."/>
            <person name="Edlund A."/>
        </authorList>
    </citation>
    <scope>NUCLEOTIDE SEQUENCE</scope>
    <source>
        <strain evidence="18">JCVI_23_bin.11</strain>
    </source>
</reference>
<accession>A0A930E1F9</accession>
<feature type="non-terminal residue" evidence="18">
    <location>
        <position position="1"/>
    </location>
</feature>
<dbReference type="PANTHER" id="PTHR43692:SF1">
    <property type="entry name" value="UDP-N-ACETYLMURAMOYLALANINE--D-GLUTAMATE LIGASE"/>
    <property type="match status" value="1"/>
</dbReference>
<evidence type="ECO:0000256" key="4">
    <source>
        <dbReference type="ARBA" id="ARBA00010416"/>
    </source>
</evidence>
<dbReference type="EMBL" id="JABZRE010000023">
    <property type="protein sequence ID" value="MBF1307338.1"/>
    <property type="molecule type" value="Genomic_DNA"/>
</dbReference>